<dbReference type="Proteomes" id="UP001165160">
    <property type="component" value="Unassembled WGS sequence"/>
</dbReference>
<feature type="transmembrane region" description="Helical" evidence="2">
    <location>
        <begin position="111"/>
        <end position="133"/>
    </location>
</feature>
<keyword evidence="4" id="KW-1185">Reference proteome</keyword>
<gene>
    <name evidence="3" type="ORF">TrVE_jg2758</name>
</gene>
<feature type="transmembrane region" description="Helical" evidence="2">
    <location>
        <begin position="12"/>
        <end position="31"/>
    </location>
</feature>
<evidence type="ECO:0000256" key="2">
    <source>
        <dbReference type="SAM" id="Phobius"/>
    </source>
</evidence>
<sequence>MPFFDTSTVVGLRIFSMFGSWISLFGSYLYVEINKAHFWYNIFSVTFSTLPSQYSNIITIRTSLILLLIFTTTSTLLTLFACEYTRVPPTLSNPSEDDIVITLRLKRARKLYIIASVIDGFNMICSIIAFSLFTDKVVPAFDEEYGMRGGRGEELSVAVSWENDNNNGHVDTGTDGRQDFTIASPTSSGSEGGTEMRRIGESMSLEFEGSNEKKPSGRQFEREKGTDDDDMDML</sequence>
<feature type="transmembrane region" description="Helical" evidence="2">
    <location>
        <begin position="64"/>
        <end position="82"/>
    </location>
</feature>
<feature type="compositionally biased region" description="Basic and acidic residues" evidence="1">
    <location>
        <begin position="210"/>
        <end position="225"/>
    </location>
</feature>
<proteinExistence type="predicted"/>
<name>A0A9W7F9P2_9STRA</name>
<comment type="caution">
    <text evidence="3">The sequence shown here is derived from an EMBL/GenBank/DDBJ whole genome shotgun (WGS) entry which is preliminary data.</text>
</comment>
<reference evidence="4" key="1">
    <citation type="journal article" date="2023" name="Commun. Biol.">
        <title>Genome analysis of Parmales, the sister group of diatoms, reveals the evolutionary specialization of diatoms from phago-mixotrophs to photoautotrophs.</title>
        <authorList>
            <person name="Ban H."/>
            <person name="Sato S."/>
            <person name="Yoshikawa S."/>
            <person name="Yamada K."/>
            <person name="Nakamura Y."/>
            <person name="Ichinomiya M."/>
            <person name="Sato N."/>
            <person name="Blanc-Mathieu R."/>
            <person name="Endo H."/>
            <person name="Kuwata A."/>
            <person name="Ogata H."/>
        </authorList>
    </citation>
    <scope>NUCLEOTIDE SEQUENCE [LARGE SCALE GENOMIC DNA]</scope>
    <source>
        <strain evidence="4">NIES 3699</strain>
    </source>
</reference>
<organism evidence="3 4">
    <name type="scientific">Triparma verrucosa</name>
    <dbReference type="NCBI Taxonomy" id="1606542"/>
    <lineage>
        <taxon>Eukaryota</taxon>
        <taxon>Sar</taxon>
        <taxon>Stramenopiles</taxon>
        <taxon>Ochrophyta</taxon>
        <taxon>Bolidophyceae</taxon>
        <taxon>Parmales</taxon>
        <taxon>Triparmaceae</taxon>
        <taxon>Triparma</taxon>
    </lineage>
</organism>
<dbReference type="AlphaFoldDB" id="A0A9W7F9P2"/>
<accession>A0A9W7F9P2</accession>
<dbReference type="EMBL" id="BRXX01000371">
    <property type="protein sequence ID" value="GMI07871.1"/>
    <property type="molecule type" value="Genomic_DNA"/>
</dbReference>
<keyword evidence="2" id="KW-1133">Transmembrane helix</keyword>
<keyword evidence="2" id="KW-0472">Membrane</keyword>
<feature type="region of interest" description="Disordered" evidence="1">
    <location>
        <begin position="164"/>
        <end position="234"/>
    </location>
</feature>
<evidence type="ECO:0000256" key="1">
    <source>
        <dbReference type="SAM" id="MobiDB-lite"/>
    </source>
</evidence>
<evidence type="ECO:0000313" key="3">
    <source>
        <dbReference type="EMBL" id="GMI07871.1"/>
    </source>
</evidence>
<evidence type="ECO:0000313" key="4">
    <source>
        <dbReference type="Proteomes" id="UP001165160"/>
    </source>
</evidence>
<protein>
    <submittedName>
        <fullName evidence="3">Uncharacterized protein</fullName>
    </submittedName>
</protein>
<keyword evidence="2" id="KW-0812">Transmembrane</keyword>